<name>A0ABR9TBE0_9SPHI</name>
<dbReference type="InterPro" id="IPR019861">
    <property type="entry name" value="PorP/SprF_Bacteroidetes"/>
</dbReference>
<dbReference type="EMBL" id="PSKQ01000024">
    <property type="protein sequence ID" value="MBE8722658.1"/>
    <property type="molecule type" value="Genomic_DNA"/>
</dbReference>
<protein>
    <recommendedName>
        <fullName evidence="4">Type IX secretion system membrane protein PorP/SprF</fullName>
    </recommendedName>
</protein>
<dbReference type="Proteomes" id="UP000618319">
    <property type="component" value="Unassembled WGS sequence"/>
</dbReference>
<keyword evidence="3" id="KW-1185">Reference proteome</keyword>
<comment type="caution">
    <text evidence="2">The sequence shown here is derived from an EMBL/GenBank/DDBJ whole genome shotgun (WGS) entry which is preliminary data.</text>
</comment>
<evidence type="ECO:0000313" key="3">
    <source>
        <dbReference type="Proteomes" id="UP000618319"/>
    </source>
</evidence>
<sequence length="302" mass="33474">MDNLYNMKKNIILPMMILCGLVACLQSHAQHGVAYNQFGQLRNAFNNSLSTMDSRGSVSILGRSQWMGVDGAPKSLWATGNVGFEKIGGSVGVDIKHATLGVVKETEFAAYFAKSVRLSDNEFLSLSMGGGFLHFSGDYSQLDDQDPSFSQNIRETDAILSISTSYYSPERYYVGVSMPRFSLLREDNQDYEFSRIYYITGGAIFKLDDMFHIRPSFLVGHMQSQPARYDINAMVFMAKKIGIGLGVQNQGDISAMMQLNFGNFGVGYSYQLSPKSSTLNQRISTNTHEIGLRYRVGGIGLL</sequence>
<dbReference type="NCBIfam" id="TIGR03519">
    <property type="entry name" value="T9SS_PorP_fam"/>
    <property type="match status" value="1"/>
</dbReference>
<dbReference type="Pfam" id="PF11751">
    <property type="entry name" value="PorP_SprF"/>
    <property type="match status" value="1"/>
</dbReference>
<evidence type="ECO:0000256" key="1">
    <source>
        <dbReference type="SAM" id="SignalP"/>
    </source>
</evidence>
<proteinExistence type="predicted"/>
<feature type="signal peptide" evidence="1">
    <location>
        <begin position="1"/>
        <end position="29"/>
    </location>
</feature>
<reference evidence="2 3" key="1">
    <citation type="submission" date="2018-02" db="EMBL/GenBank/DDBJ databases">
        <title>Sphingobacterium KA21.</title>
        <authorList>
            <person name="Vasarhelyi B.M."/>
            <person name="Deshmukh S."/>
            <person name="Balint B."/>
            <person name="Kukolya J."/>
        </authorList>
    </citation>
    <scope>NUCLEOTIDE SEQUENCE [LARGE SCALE GENOMIC DNA]</scope>
    <source>
        <strain evidence="2 3">Ka21</strain>
    </source>
</reference>
<accession>A0ABR9TBE0</accession>
<organism evidence="2 3">
    <name type="scientific">Sphingobacterium pedocola</name>
    <dbReference type="NCBI Taxonomy" id="2082722"/>
    <lineage>
        <taxon>Bacteria</taxon>
        <taxon>Pseudomonadati</taxon>
        <taxon>Bacteroidota</taxon>
        <taxon>Sphingobacteriia</taxon>
        <taxon>Sphingobacteriales</taxon>
        <taxon>Sphingobacteriaceae</taxon>
        <taxon>Sphingobacterium</taxon>
    </lineage>
</organism>
<keyword evidence="1" id="KW-0732">Signal</keyword>
<evidence type="ECO:0000313" key="2">
    <source>
        <dbReference type="EMBL" id="MBE8722658.1"/>
    </source>
</evidence>
<feature type="chain" id="PRO_5046619828" description="Type IX secretion system membrane protein PorP/SprF" evidence="1">
    <location>
        <begin position="30"/>
        <end position="302"/>
    </location>
</feature>
<evidence type="ECO:0008006" key="4">
    <source>
        <dbReference type="Google" id="ProtNLM"/>
    </source>
</evidence>
<gene>
    <name evidence="2" type="ORF">C4F40_18200</name>
</gene>